<feature type="compositionally biased region" description="Basic and acidic residues" evidence="3">
    <location>
        <begin position="160"/>
        <end position="178"/>
    </location>
</feature>
<feature type="compositionally biased region" description="Polar residues" evidence="3">
    <location>
        <begin position="1"/>
        <end position="11"/>
    </location>
</feature>
<dbReference type="InterPro" id="IPR009071">
    <property type="entry name" value="HMG_box_dom"/>
</dbReference>
<reference evidence="5" key="1">
    <citation type="submission" date="2021-01" db="UniProtKB">
        <authorList>
            <consortium name="EnsemblPlants"/>
        </authorList>
    </citation>
    <scope>IDENTIFICATION</scope>
</reference>
<dbReference type="GO" id="GO:0003677">
    <property type="term" value="F:DNA binding"/>
    <property type="evidence" value="ECO:0007669"/>
    <property type="project" value="UniProtKB-UniRule"/>
</dbReference>
<dbReference type="EnsemblPlants" id="Kaladp0056s0067.1.v1.1">
    <property type="protein sequence ID" value="Kaladp0056s0067.1.v1.1"/>
    <property type="gene ID" value="Kaladp0056s0067.v1.1"/>
</dbReference>
<organism evidence="5 6">
    <name type="scientific">Kalanchoe fedtschenkoi</name>
    <name type="common">Lavender scallops</name>
    <name type="synonym">South American air plant</name>
    <dbReference type="NCBI Taxonomy" id="63787"/>
    <lineage>
        <taxon>Eukaryota</taxon>
        <taxon>Viridiplantae</taxon>
        <taxon>Streptophyta</taxon>
        <taxon>Embryophyta</taxon>
        <taxon>Tracheophyta</taxon>
        <taxon>Spermatophyta</taxon>
        <taxon>Magnoliopsida</taxon>
        <taxon>eudicotyledons</taxon>
        <taxon>Gunneridae</taxon>
        <taxon>Pentapetalae</taxon>
        <taxon>Saxifragales</taxon>
        <taxon>Crassulaceae</taxon>
        <taxon>Kalanchoe</taxon>
    </lineage>
</organism>
<feature type="region of interest" description="Disordered" evidence="3">
    <location>
        <begin position="150"/>
        <end position="181"/>
    </location>
</feature>
<feature type="DNA-binding region" description="HMG box" evidence="1">
    <location>
        <begin position="292"/>
        <end position="358"/>
    </location>
</feature>
<feature type="domain" description="HMG box" evidence="4">
    <location>
        <begin position="176"/>
        <end position="244"/>
    </location>
</feature>
<feature type="domain" description="HMG box" evidence="4">
    <location>
        <begin position="422"/>
        <end position="490"/>
    </location>
</feature>
<dbReference type="PROSITE" id="PS50118">
    <property type="entry name" value="HMG_BOX_2"/>
    <property type="match status" value="3"/>
</dbReference>
<feature type="DNA-binding region" description="HMG box" evidence="1">
    <location>
        <begin position="422"/>
        <end position="490"/>
    </location>
</feature>
<name>A0A7N0U7J4_KALFE</name>
<sequence>MAESAVSQPAALNSDLVPAKKKRSNAARKPLAQKNAAADDESNGTPSPGKAVDPVAVKEVIQPSPKAVKQTKASKKTTKQTSASSFEKDLLEMQERLEKLRLEKERTEELLKEKDEILKSKEEELEARGKKQEQLQVELKKLQKLKEFKPTMNFPIAQQSKDKDNDSKKKKGGSETKRPSAPYILWCKDQWAEVKKENPDADFKETSIILGAKWKTVSAEEKKPYEEQYQSDKEAYLKIVAKEKREKAAMKLFDEENKQKTAMEFYEQYMQFLQEAETGNKKAKKEKDPLKPKKPMLAYFIYSNERRPALMGQSKSVLEISKITGEEWKTMSERKKKPYEEMAKKNKEKYLAEMEEYTKKKAEEELNQKTEEEEMLKIQKQEALQLLKKKEKTDNIIKKTKEDKQKKKQAKEGKAEVDPNKPKKPASSYILFSKEARKNLQEERPGVNNATLSALISVKWKEITDEEKQRWNDKAAQAMDAYKKEMEEYKKSAASSSVNEG</sequence>
<keyword evidence="6" id="KW-1185">Reference proteome</keyword>
<dbReference type="Pfam" id="PF00505">
    <property type="entry name" value="HMG_box"/>
    <property type="match status" value="3"/>
</dbReference>
<dbReference type="CDD" id="cd22006">
    <property type="entry name" value="HMG-box_AtHMGB6-like_rpt1"/>
    <property type="match status" value="1"/>
</dbReference>
<evidence type="ECO:0000313" key="5">
    <source>
        <dbReference type="EnsemblPlants" id="Kaladp0056s0067.1.v1.1"/>
    </source>
</evidence>
<keyword evidence="1" id="KW-0238">DNA-binding</keyword>
<feature type="compositionally biased region" description="Basic and acidic residues" evidence="3">
    <location>
        <begin position="391"/>
        <end position="421"/>
    </location>
</feature>
<dbReference type="GO" id="GO:0005634">
    <property type="term" value="C:nucleus"/>
    <property type="evidence" value="ECO:0007669"/>
    <property type="project" value="UniProtKB-UniRule"/>
</dbReference>
<feature type="domain" description="HMG box" evidence="4">
    <location>
        <begin position="292"/>
        <end position="358"/>
    </location>
</feature>
<evidence type="ECO:0000313" key="6">
    <source>
        <dbReference type="Proteomes" id="UP000594263"/>
    </source>
</evidence>
<dbReference type="PANTHER" id="PTHR46912:SF1">
    <property type="entry name" value="HIGH MOBILITY GROUP B PROTEIN 13"/>
    <property type="match status" value="1"/>
</dbReference>
<dbReference type="OMA" id="LWLKDQW"/>
<protein>
    <recommendedName>
        <fullName evidence="4">HMG box domain-containing protein</fullName>
    </recommendedName>
</protein>
<dbReference type="SMART" id="SM00398">
    <property type="entry name" value="HMG"/>
    <property type="match status" value="3"/>
</dbReference>
<evidence type="ECO:0000256" key="1">
    <source>
        <dbReference type="PROSITE-ProRule" id="PRU00267"/>
    </source>
</evidence>
<feature type="region of interest" description="Disordered" evidence="3">
    <location>
        <begin position="389"/>
        <end position="432"/>
    </location>
</feature>
<feature type="DNA-binding region" description="HMG box" evidence="1">
    <location>
        <begin position="176"/>
        <end position="244"/>
    </location>
</feature>
<evidence type="ECO:0000259" key="4">
    <source>
        <dbReference type="PROSITE" id="PS50118"/>
    </source>
</evidence>
<dbReference type="SUPFAM" id="SSF47095">
    <property type="entry name" value="HMG-box"/>
    <property type="match status" value="3"/>
</dbReference>
<dbReference type="Proteomes" id="UP000594263">
    <property type="component" value="Unplaced"/>
</dbReference>
<evidence type="ECO:0000256" key="3">
    <source>
        <dbReference type="SAM" id="MobiDB-lite"/>
    </source>
</evidence>
<feature type="region of interest" description="Disordered" evidence="3">
    <location>
        <begin position="1"/>
        <end position="89"/>
    </location>
</feature>
<keyword evidence="1" id="KW-0539">Nucleus</keyword>
<dbReference type="AlphaFoldDB" id="A0A7N0U7J4"/>
<evidence type="ECO:0000256" key="2">
    <source>
        <dbReference type="SAM" id="Coils"/>
    </source>
</evidence>
<keyword evidence="2" id="KW-0175">Coiled coil</keyword>
<dbReference type="Gene3D" id="1.10.30.10">
    <property type="entry name" value="High mobility group box domain"/>
    <property type="match status" value="3"/>
</dbReference>
<dbReference type="PANTHER" id="PTHR46912">
    <property type="entry name" value="HIGH MOBILITY GROUP B PROTEIN 13"/>
    <property type="match status" value="1"/>
</dbReference>
<dbReference type="InterPro" id="IPR036910">
    <property type="entry name" value="HMG_box_dom_sf"/>
</dbReference>
<proteinExistence type="predicted"/>
<dbReference type="InterPro" id="IPR044601">
    <property type="entry name" value="HMGB6/HMGB13"/>
</dbReference>
<feature type="coiled-coil region" evidence="2">
    <location>
        <begin position="340"/>
        <end position="386"/>
    </location>
</feature>
<accession>A0A7N0U7J4</accession>
<dbReference type="Gramene" id="Kaladp0056s0067.1.v1.1">
    <property type="protein sequence ID" value="Kaladp0056s0067.1.v1.1"/>
    <property type="gene ID" value="Kaladp0056s0067.v1.1"/>
</dbReference>